<dbReference type="Gene3D" id="1.10.260.40">
    <property type="entry name" value="lambda repressor-like DNA-binding domains"/>
    <property type="match status" value="1"/>
</dbReference>
<dbReference type="EMBL" id="AZGF01000004">
    <property type="protein sequence ID" value="KRM12964.1"/>
    <property type="molecule type" value="Genomic_DNA"/>
</dbReference>
<dbReference type="PATRIC" id="fig|1423807.3.peg.1690"/>
<comment type="caution">
    <text evidence="2">The sequence shown here is derived from an EMBL/GenBank/DDBJ whole genome shotgun (WGS) entry which is preliminary data.</text>
</comment>
<dbReference type="InterPro" id="IPR001387">
    <property type="entry name" value="Cro/C1-type_HTH"/>
</dbReference>
<dbReference type="InterPro" id="IPR010982">
    <property type="entry name" value="Lambda_DNA-bd_dom_sf"/>
</dbReference>
<evidence type="ECO:0000259" key="1">
    <source>
        <dbReference type="PROSITE" id="PS50943"/>
    </source>
</evidence>
<dbReference type="CDD" id="cd00093">
    <property type="entry name" value="HTH_XRE"/>
    <property type="match status" value="1"/>
</dbReference>
<dbReference type="OrthoDB" id="8115576at2"/>
<feature type="domain" description="HTH cro/C1-type" evidence="1">
    <location>
        <begin position="6"/>
        <end position="69"/>
    </location>
</feature>
<dbReference type="PROSITE" id="PS50943">
    <property type="entry name" value="HTH_CROC1"/>
    <property type="match status" value="1"/>
</dbReference>
<dbReference type="RefSeq" id="WP_010621465.1">
    <property type="nucleotide sequence ID" value="NZ_AZGF01000004.1"/>
</dbReference>
<protein>
    <submittedName>
        <fullName evidence="2">Transcription regulator</fullName>
    </submittedName>
</protein>
<dbReference type="SUPFAM" id="SSF47413">
    <property type="entry name" value="lambda repressor-like DNA-binding domains"/>
    <property type="match status" value="1"/>
</dbReference>
<evidence type="ECO:0000313" key="2">
    <source>
        <dbReference type="EMBL" id="KRM12964.1"/>
    </source>
</evidence>
<dbReference type="eggNOG" id="COG1396">
    <property type="taxonomic scope" value="Bacteria"/>
</dbReference>
<reference evidence="2 3" key="1">
    <citation type="journal article" date="2015" name="Genome Announc.">
        <title>Expanding the biotechnology potential of lactobacilli through comparative genomics of 213 strains and associated genera.</title>
        <authorList>
            <person name="Sun Z."/>
            <person name="Harris H.M."/>
            <person name="McCann A."/>
            <person name="Guo C."/>
            <person name="Argimon S."/>
            <person name="Zhang W."/>
            <person name="Yang X."/>
            <person name="Jeffery I.B."/>
            <person name="Cooney J.C."/>
            <person name="Kagawa T.F."/>
            <person name="Liu W."/>
            <person name="Song Y."/>
            <person name="Salvetti E."/>
            <person name="Wrobel A."/>
            <person name="Rasinkangas P."/>
            <person name="Parkhill J."/>
            <person name="Rea M.C."/>
            <person name="O'Sullivan O."/>
            <person name="Ritari J."/>
            <person name="Douillard F.P."/>
            <person name="Paul Ross R."/>
            <person name="Yang R."/>
            <person name="Briner A.E."/>
            <person name="Felis G.E."/>
            <person name="de Vos W.M."/>
            <person name="Barrangou R."/>
            <person name="Klaenhammer T.R."/>
            <person name="Caufield P.W."/>
            <person name="Cui Y."/>
            <person name="Zhang H."/>
            <person name="O'Toole P.W."/>
        </authorList>
    </citation>
    <scope>NUCLEOTIDE SEQUENCE [LARGE SCALE GENOMIC DNA]</scope>
    <source>
        <strain evidence="2 3">DSM 5007</strain>
    </source>
</reference>
<gene>
    <name evidence="2" type="ORF">FD16_GL001650</name>
</gene>
<dbReference type="Proteomes" id="UP000051820">
    <property type="component" value="Unassembled WGS sequence"/>
</dbReference>
<dbReference type="Pfam" id="PF01381">
    <property type="entry name" value="HTH_3"/>
    <property type="match status" value="1"/>
</dbReference>
<organism evidence="2 3">
    <name type="scientific">Paucilactobacillus suebicus DSM 5007 = KCTC 3549</name>
    <dbReference type="NCBI Taxonomy" id="1423807"/>
    <lineage>
        <taxon>Bacteria</taxon>
        <taxon>Bacillati</taxon>
        <taxon>Bacillota</taxon>
        <taxon>Bacilli</taxon>
        <taxon>Lactobacillales</taxon>
        <taxon>Lactobacillaceae</taxon>
        <taxon>Paucilactobacillus</taxon>
    </lineage>
</organism>
<name>A0A0R1WAT5_9LACO</name>
<keyword evidence="3" id="KW-1185">Reference proteome</keyword>
<dbReference type="GO" id="GO:0003677">
    <property type="term" value="F:DNA binding"/>
    <property type="evidence" value="ECO:0007669"/>
    <property type="project" value="InterPro"/>
</dbReference>
<evidence type="ECO:0000313" key="3">
    <source>
        <dbReference type="Proteomes" id="UP000051820"/>
    </source>
</evidence>
<sequence>MFPERLRALRRGENITLKQLAEALNENLSGDEKANTPSQIGNWERGIRTPSYIEAKKLAEYFDVSLDYLTGKTEKDEYDLSKLFLSGKELTYNHRVLSSEDRYEIYQLIDGYLYGRTHRKDTDKFYSKQEELDLNLND</sequence>
<accession>A0A0R1WAT5</accession>
<proteinExistence type="predicted"/>
<dbReference type="AlphaFoldDB" id="A0A0R1WAT5"/>
<dbReference type="STRING" id="1423807.FD16_GL001650"/>
<dbReference type="SMART" id="SM00530">
    <property type="entry name" value="HTH_XRE"/>
    <property type="match status" value="1"/>
</dbReference>